<dbReference type="Proteomes" id="UP001179952">
    <property type="component" value="Unassembled WGS sequence"/>
</dbReference>
<gene>
    <name evidence="2" type="ORF">QJS04_geneDACA021372</name>
</gene>
<feature type="compositionally biased region" description="Basic and acidic residues" evidence="1">
    <location>
        <begin position="15"/>
        <end position="28"/>
    </location>
</feature>
<evidence type="ECO:0000256" key="1">
    <source>
        <dbReference type="SAM" id="MobiDB-lite"/>
    </source>
</evidence>
<comment type="caution">
    <text evidence="2">The sequence shown here is derived from an EMBL/GenBank/DDBJ whole genome shotgun (WGS) entry which is preliminary data.</text>
</comment>
<proteinExistence type="predicted"/>
<dbReference type="EMBL" id="JAUJYN010000008">
    <property type="protein sequence ID" value="KAK1264666.1"/>
    <property type="molecule type" value="Genomic_DNA"/>
</dbReference>
<dbReference type="AlphaFoldDB" id="A0AAV9ALG6"/>
<sequence>MVEEEKLIGGCGRQPAERDGVGSKKSGRREIQASKWVGVVLHCPSTSIYDWVGL</sequence>
<feature type="region of interest" description="Disordered" evidence="1">
    <location>
        <begin position="1"/>
        <end position="28"/>
    </location>
</feature>
<accession>A0AAV9ALG6</accession>
<reference evidence="2" key="1">
    <citation type="journal article" date="2023" name="Nat. Commun.">
        <title>Diploid and tetraploid genomes of Acorus and the evolution of monocots.</title>
        <authorList>
            <person name="Ma L."/>
            <person name="Liu K.W."/>
            <person name="Li Z."/>
            <person name="Hsiao Y.Y."/>
            <person name="Qi Y."/>
            <person name="Fu T."/>
            <person name="Tang G.D."/>
            <person name="Zhang D."/>
            <person name="Sun W.H."/>
            <person name="Liu D.K."/>
            <person name="Li Y."/>
            <person name="Chen G.Z."/>
            <person name="Liu X.D."/>
            <person name="Liao X.Y."/>
            <person name="Jiang Y.T."/>
            <person name="Yu X."/>
            <person name="Hao Y."/>
            <person name="Huang J."/>
            <person name="Zhao X.W."/>
            <person name="Ke S."/>
            <person name="Chen Y.Y."/>
            <person name="Wu W.L."/>
            <person name="Hsu J.L."/>
            <person name="Lin Y.F."/>
            <person name="Huang M.D."/>
            <person name="Li C.Y."/>
            <person name="Huang L."/>
            <person name="Wang Z.W."/>
            <person name="Zhao X."/>
            <person name="Zhong W.Y."/>
            <person name="Peng D.H."/>
            <person name="Ahmad S."/>
            <person name="Lan S."/>
            <person name="Zhang J.S."/>
            <person name="Tsai W.C."/>
            <person name="Van de Peer Y."/>
            <person name="Liu Z.J."/>
        </authorList>
    </citation>
    <scope>NUCLEOTIDE SEQUENCE</scope>
    <source>
        <strain evidence="2">SCP</strain>
    </source>
</reference>
<keyword evidence="3" id="KW-1185">Reference proteome</keyword>
<evidence type="ECO:0000313" key="2">
    <source>
        <dbReference type="EMBL" id="KAK1264666.1"/>
    </source>
</evidence>
<protein>
    <submittedName>
        <fullName evidence="2">Uncharacterized protein</fullName>
    </submittedName>
</protein>
<organism evidence="2 3">
    <name type="scientific">Acorus gramineus</name>
    <name type="common">Dwarf sweet flag</name>
    <dbReference type="NCBI Taxonomy" id="55184"/>
    <lineage>
        <taxon>Eukaryota</taxon>
        <taxon>Viridiplantae</taxon>
        <taxon>Streptophyta</taxon>
        <taxon>Embryophyta</taxon>
        <taxon>Tracheophyta</taxon>
        <taxon>Spermatophyta</taxon>
        <taxon>Magnoliopsida</taxon>
        <taxon>Liliopsida</taxon>
        <taxon>Acoraceae</taxon>
        <taxon>Acorus</taxon>
    </lineage>
</organism>
<name>A0AAV9ALG6_ACOGR</name>
<reference evidence="2" key="2">
    <citation type="submission" date="2023-06" db="EMBL/GenBank/DDBJ databases">
        <authorList>
            <person name="Ma L."/>
            <person name="Liu K.-W."/>
            <person name="Li Z."/>
            <person name="Hsiao Y.-Y."/>
            <person name="Qi Y."/>
            <person name="Fu T."/>
            <person name="Tang G."/>
            <person name="Zhang D."/>
            <person name="Sun W.-H."/>
            <person name="Liu D.-K."/>
            <person name="Li Y."/>
            <person name="Chen G.-Z."/>
            <person name="Liu X.-D."/>
            <person name="Liao X.-Y."/>
            <person name="Jiang Y.-T."/>
            <person name="Yu X."/>
            <person name="Hao Y."/>
            <person name="Huang J."/>
            <person name="Zhao X.-W."/>
            <person name="Ke S."/>
            <person name="Chen Y.-Y."/>
            <person name="Wu W.-L."/>
            <person name="Hsu J.-L."/>
            <person name="Lin Y.-F."/>
            <person name="Huang M.-D."/>
            <person name="Li C.-Y."/>
            <person name="Huang L."/>
            <person name="Wang Z.-W."/>
            <person name="Zhao X."/>
            <person name="Zhong W.-Y."/>
            <person name="Peng D.-H."/>
            <person name="Ahmad S."/>
            <person name="Lan S."/>
            <person name="Zhang J.-S."/>
            <person name="Tsai W.-C."/>
            <person name="Van De Peer Y."/>
            <person name="Liu Z.-J."/>
        </authorList>
    </citation>
    <scope>NUCLEOTIDE SEQUENCE</scope>
    <source>
        <strain evidence="2">SCP</strain>
        <tissue evidence="2">Leaves</tissue>
    </source>
</reference>
<evidence type="ECO:0000313" key="3">
    <source>
        <dbReference type="Proteomes" id="UP001179952"/>
    </source>
</evidence>